<evidence type="ECO:0000313" key="2">
    <source>
        <dbReference type="Proteomes" id="UP000239494"/>
    </source>
</evidence>
<comment type="caution">
    <text evidence="1">The sequence shown here is derived from an EMBL/GenBank/DDBJ whole genome shotgun (WGS) entry which is preliminary data.</text>
</comment>
<evidence type="ECO:0000313" key="1">
    <source>
        <dbReference type="EMBL" id="PRY35092.1"/>
    </source>
</evidence>
<keyword evidence="2" id="KW-1185">Reference proteome</keyword>
<reference evidence="1 2" key="1">
    <citation type="submission" date="2018-03" db="EMBL/GenBank/DDBJ databases">
        <title>Genomic Encyclopedia of Archaeal and Bacterial Type Strains, Phase II (KMG-II): from individual species to whole genera.</title>
        <authorList>
            <person name="Goeker M."/>
        </authorList>
    </citation>
    <scope>NUCLEOTIDE SEQUENCE [LARGE SCALE GENOMIC DNA]</scope>
    <source>
        <strain evidence="1 2">DSM 44720</strain>
    </source>
</reference>
<organism evidence="1 2">
    <name type="scientific">Umezawaea tangerina</name>
    <dbReference type="NCBI Taxonomy" id="84725"/>
    <lineage>
        <taxon>Bacteria</taxon>
        <taxon>Bacillati</taxon>
        <taxon>Actinomycetota</taxon>
        <taxon>Actinomycetes</taxon>
        <taxon>Pseudonocardiales</taxon>
        <taxon>Pseudonocardiaceae</taxon>
        <taxon>Umezawaea</taxon>
    </lineage>
</organism>
<proteinExistence type="predicted"/>
<dbReference type="AlphaFoldDB" id="A0A2T0SNT5"/>
<name>A0A2T0SNT5_9PSEU</name>
<dbReference type="RefSeq" id="WP_281262195.1">
    <property type="nucleotide sequence ID" value="NZ_PVTF01000014.1"/>
</dbReference>
<gene>
    <name evidence="1" type="ORF">CLV43_11410</name>
</gene>
<sequence>MTSTNPRRGSRRARLVLMAAAVRGTCAGVVRAVAEYLLDLF</sequence>
<protein>
    <submittedName>
        <fullName evidence="1">Uncharacterized protein</fullName>
    </submittedName>
</protein>
<dbReference type="EMBL" id="PVTF01000014">
    <property type="protein sequence ID" value="PRY35092.1"/>
    <property type="molecule type" value="Genomic_DNA"/>
</dbReference>
<accession>A0A2T0SNT5</accession>
<dbReference type="Proteomes" id="UP000239494">
    <property type="component" value="Unassembled WGS sequence"/>
</dbReference>